<accession>A0A7I9WP94</accession>
<proteinExistence type="predicted"/>
<dbReference type="RefSeq" id="WP_193490045.1">
    <property type="nucleotide sequence ID" value="NZ_BAAAMC010000017.1"/>
</dbReference>
<keyword evidence="5" id="KW-1185">Reference proteome</keyword>
<feature type="compositionally biased region" description="Acidic residues" evidence="1">
    <location>
        <begin position="23"/>
        <end position="36"/>
    </location>
</feature>
<dbReference type="SMART" id="SM00327">
    <property type="entry name" value="VWA"/>
    <property type="match status" value="1"/>
</dbReference>
<evidence type="ECO:0000313" key="4">
    <source>
        <dbReference type="EMBL" id="GFG59555.1"/>
    </source>
</evidence>
<dbReference type="EMBL" id="BLKT01000003">
    <property type="protein sequence ID" value="GFG59555.1"/>
    <property type="molecule type" value="Genomic_DNA"/>
</dbReference>
<evidence type="ECO:0000256" key="1">
    <source>
        <dbReference type="SAM" id="MobiDB-lite"/>
    </source>
</evidence>
<feature type="region of interest" description="Disordered" evidence="1">
    <location>
        <begin position="1"/>
        <end position="88"/>
    </location>
</feature>
<protein>
    <recommendedName>
        <fullName evidence="3">VWFA domain-containing protein</fullName>
    </recommendedName>
</protein>
<feature type="compositionally biased region" description="Polar residues" evidence="1">
    <location>
        <begin position="59"/>
        <end position="71"/>
    </location>
</feature>
<keyword evidence="2" id="KW-1133">Transmembrane helix</keyword>
<dbReference type="Proteomes" id="UP000465241">
    <property type="component" value="Unassembled WGS sequence"/>
</dbReference>
<dbReference type="Pfam" id="PF13531">
    <property type="entry name" value="SBP_bac_11"/>
    <property type="match status" value="1"/>
</dbReference>
<evidence type="ECO:0000256" key="2">
    <source>
        <dbReference type="SAM" id="Phobius"/>
    </source>
</evidence>
<keyword evidence="2" id="KW-0812">Transmembrane</keyword>
<feature type="region of interest" description="Disordered" evidence="1">
    <location>
        <begin position="414"/>
        <end position="438"/>
    </location>
</feature>
<evidence type="ECO:0000313" key="5">
    <source>
        <dbReference type="Proteomes" id="UP000465241"/>
    </source>
</evidence>
<dbReference type="InterPro" id="IPR002035">
    <property type="entry name" value="VWF_A"/>
</dbReference>
<dbReference type="AlphaFoldDB" id="A0A7I9WP94"/>
<dbReference type="Gene3D" id="3.40.50.410">
    <property type="entry name" value="von Willebrand factor, type A domain"/>
    <property type="match status" value="1"/>
</dbReference>
<reference evidence="4 5" key="1">
    <citation type="journal article" date="2019" name="Emerg. Microbes Infect.">
        <title>Comprehensive subspecies identification of 175 nontuberculous mycobacteria species based on 7547 genomic profiles.</title>
        <authorList>
            <person name="Matsumoto Y."/>
            <person name="Kinjo T."/>
            <person name="Motooka D."/>
            <person name="Nabeya D."/>
            <person name="Jung N."/>
            <person name="Uechi K."/>
            <person name="Horii T."/>
            <person name="Iida T."/>
            <person name="Fujita J."/>
            <person name="Nakamura S."/>
        </authorList>
    </citation>
    <scope>NUCLEOTIDE SEQUENCE [LARGE SCALE GENOMIC DNA]</scope>
    <source>
        <strain evidence="4 5">JCM 13392</strain>
    </source>
</reference>
<dbReference type="InterPro" id="IPR036465">
    <property type="entry name" value="vWFA_dom_sf"/>
</dbReference>
<organism evidence="4 5">
    <name type="scientific">Mycolicibacterium murale</name>
    <dbReference type="NCBI Taxonomy" id="182220"/>
    <lineage>
        <taxon>Bacteria</taxon>
        <taxon>Bacillati</taxon>
        <taxon>Actinomycetota</taxon>
        <taxon>Actinomycetes</taxon>
        <taxon>Mycobacteriales</taxon>
        <taxon>Mycobacteriaceae</taxon>
        <taxon>Mycolicibacterium</taxon>
    </lineage>
</organism>
<dbReference type="SUPFAM" id="SSF53300">
    <property type="entry name" value="vWA-like"/>
    <property type="match status" value="1"/>
</dbReference>
<dbReference type="SUPFAM" id="SSF53850">
    <property type="entry name" value="Periplasmic binding protein-like II"/>
    <property type="match status" value="1"/>
</dbReference>
<sequence length="634" mass="65387">MGRHSKPGPDDDDDVYLPPQDSGFDDAQFDDDEVDPDERYRAEPTSSTTDYRSAAYQPDNETTAVIRTSGQVSGGHRNDGEWTGSHRTVAPGRRGVSVGVIAALVTVVVVVGAVILWRFFGAALDSRRDAAAANCLEGEMTVSVVADPAIADPLGPLAERFNGSASPVGDHCVKIAIQSADSDAVIDGISGQWPSDLGGKPALWIPGSSVSPARLSAAVNPQTISASTSLVTSPVVLAIRPELKPAVENEGWAALPGLQSRPDSIDLPGWGSLRLALPTVDDSDAAYLAAEAVAAGAPAGDGAAAVRTLRSGQPELPDPEAGTAMSALLDADNPADAPVHAVATTEQQLFARSTDLPDAAATVTAWMPNGPTPVADFPAVLLDGDWLSDEQVSAASQFERFLRQPEQQQELRNAGFRTTEGTPPGNDVTPFGEVSAPPAVDDQQRVDLADALTAPAASPVVTIMLDRSLDLEPVRDALKARIAALAPTAVVGLTTFDGASGSTAVAPGPLSEDAPALTAALDGLTTGSSGAVSFTTLRNVITDARSGYRPDQPNSVLVITAGPHTDQSLGAEGLQDLVRAGDPARAVAVNVINVGDDPDRPTWEAVAEISGGTYENVPNTSAPEFAAAVDTLLN</sequence>
<feature type="domain" description="VWFA" evidence="3">
    <location>
        <begin position="458"/>
        <end position="625"/>
    </location>
</feature>
<comment type="caution">
    <text evidence="4">The sequence shown here is derived from an EMBL/GenBank/DDBJ whole genome shotgun (WGS) entry which is preliminary data.</text>
</comment>
<evidence type="ECO:0000259" key="3">
    <source>
        <dbReference type="SMART" id="SM00327"/>
    </source>
</evidence>
<name>A0A7I9WP94_9MYCO</name>
<keyword evidence="2" id="KW-0472">Membrane</keyword>
<gene>
    <name evidence="4" type="ORF">MMUR_36910</name>
</gene>
<feature type="transmembrane region" description="Helical" evidence="2">
    <location>
        <begin position="96"/>
        <end position="120"/>
    </location>
</feature>